<comment type="caution">
    <text evidence="1">The sequence shown here is derived from an EMBL/GenBank/DDBJ whole genome shotgun (WGS) entry which is preliminary data.</text>
</comment>
<protein>
    <submittedName>
        <fullName evidence="1">Uncharacterized protein</fullName>
    </submittedName>
</protein>
<evidence type="ECO:0000313" key="2">
    <source>
        <dbReference type="Proteomes" id="UP001054821"/>
    </source>
</evidence>
<proteinExistence type="predicted"/>
<reference evidence="1 2" key="1">
    <citation type="journal article" date="2022" name="G3 (Bethesda)">
        <title>Whole-genome sequence and methylome profiling of the almond [Prunus dulcis (Mill.) D.A. Webb] cultivar 'Nonpareil'.</title>
        <authorList>
            <person name="D'Amico-Willman K.M."/>
            <person name="Ouma W.Z."/>
            <person name="Meulia T."/>
            <person name="Sideli G.M."/>
            <person name="Gradziel T.M."/>
            <person name="Fresnedo-Ramirez J."/>
        </authorList>
    </citation>
    <scope>NUCLEOTIDE SEQUENCE [LARGE SCALE GENOMIC DNA]</scope>
    <source>
        <strain evidence="1">Clone GOH B32 T37-40</strain>
    </source>
</reference>
<dbReference type="Proteomes" id="UP001054821">
    <property type="component" value="Chromosome 3"/>
</dbReference>
<organism evidence="1 2">
    <name type="scientific">Prunus dulcis</name>
    <name type="common">Almond</name>
    <name type="synonym">Amygdalus dulcis</name>
    <dbReference type="NCBI Taxonomy" id="3755"/>
    <lineage>
        <taxon>Eukaryota</taxon>
        <taxon>Viridiplantae</taxon>
        <taxon>Streptophyta</taxon>
        <taxon>Embryophyta</taxon>
        <taxon>Tracheophyta</taxon>
        <taxon>Spermatophyta</taxon>
        <taxon>Magnoliopsida</taxon>
        <taxon>eudicotyledons</taxon>
        <taxon>Gunneridae</taxon>
        <taxon>Pentapetalae</taxon>
        <taxon>rosids</taxon>
        <taxon>fabids</taxon>
        <taxon>Rosales</taxon>
        <taxon>Rosaceae</taxon>
        <taxon>Amygdaloideae</taxon>
        <taxon>Amygdaleae</taxon>
        <taxon>Prunus</taxon>
    </lineage>
</organism>
<keyword evidence="2" id="KW-1185">Reference proteome</keyword>
<sequence length="165" mass="18539">MGSGTEAGMGMVLSYPVPTRPVVDSQRRKEVQLHLPLLESHGRSWKLPLCCKGKANPTTTTRLRAFEIVFLKSFYPFKNCTSVEKFLNPPLYPLADLQRRKEVHLHLPSPENHFEKLEMLLFYCPLAVRLFAPKKLQAAALCAGCSAQGRLGSLFFKDFSSLSVT</sequence>
<dbReference type="AlphaFoldDB" id="A0AAD4WD25"/>
<name>A0AAD4WD25_PRUDU</name>
<evidence type="ECO:0000313" key="1">
    <source>
        <dbReference type="EMBL" id="KAI5341253.1"/>
    </source>
</evidence>
<dbReference type="EMBL" id="JAJFAZ020000003">
    <property type="protein sequence ID" value="KAI5341253.1"/>
    <property type="molecule type" value="Genomic_DNA"/>
</dbReference>
<gene>
    <name evidence="1" type="ORF">L3X38_020527</name>
</gene>
<accession>A0AAD4WD25</accession>